<reference evidence="1 2" key="1">
    <citation type="journal article" date="2019" name="Int. J. Syst. Evol. Microbiol.">
        <title>The Global Catalogue of Microorganisms (GCM) 10K type strain sequencing project: providing services to taxonomists for standard genome sequencing and annotation.</title>
        <authorList>
            <consortium name="The Broad Institute Genomics Platform"/>
            <consortium name="The Broad Institute Genome Sequencing Center for Infectious Disease"/>
            <person name="Wu L."/>
            <person name="Ma J."/>
        </authorList>
    </citation>
    <scope>NUCLEOTIDE SEQUENCE [LARGE SCALE GENOMIC DNA]</scope>
    <source>
        <strain evidence="1 2">JCM 14718</strain>
    </source>
</reference>
<organism evidence="1 2">
    <name type="scientific">Fodinicola feengrottensis</name>
    <dbReference type="NCBI Taxonomy" id="435914"/>
    <lineage>
        <taxon>Bacteria</taxon>
        <taxon>Bacillati</taxon>
        <taxon>Actinomycetota</taxon>
        <taxon>Actinomycetes</taxon>
        <taxon>Mycobacteriales</taxon>
        <taxon>Fodinicola</taxon>
    </lineage>
</organism>
<dbReference type="Proteomes" id="UP001500618">
    <property type="component" value="Unassembled WGS sequence"/>
</dbReference>
<sequence>MWAGRVRGPALYTSTDGRFAAIVTDYGQYGVILDIATGRTIALDRGPYQCKTTPFPIAFLDDAVIVATDWNRLDLFDMASGHLSSNRDTAWQRECPRPEHYLDYFHGRLLLNPSGGSLADDGWIWSPVGAPSVIDVEGWRRGDTYAAEHGEALSYRSYAWDQPIAWIDDTTIAIQRIGHDDEAMLDGVEIYDAPSGRRIAIFAGPNGRMWAYRGKLHVAASTGMEIWNRETGARISHLTDFRPTAHDPVTGAFAELRENRLRTWRPDQPS</sequence>
<name>A0ABN2I3E1_9ACTN</name>
<dbReference type="SUPFAM" id="SSF50998">
    <property type="entry name" value="Quinoprotein alcohol dehydrogenase-like"/>
    <property type="match status" value="1"/>
</dbReference>
<accession>A0ABN2I3E1</accession>
<keyword evidence="2" id="KW-1185">Reference proteome</keyword>
<evidence type="ECO:0000313" key="1">
    <source>
        <dbReference type="EMBL" id="GAA1697872.1"/>
    </source>
</evidence>
<protein>
    <submittedName>
        <fullName evidence="1">Uncharacterized protein</fullName>
    </submittedName>
</protein>
<dbReference type="EMBL" id="BAAANY010000020">
    <property type="protein sequence ID" value="GAA1697872.1"/>
    <property type="molecule type" value="Genomic_DNA"/>
</dbReference>
<gene>
    <name evidence="1" type="ORF">GCM10009765_54130</name>
</gene>
<dbReference type="InterPro" id="IPR011047">
    <property type="entry name" value="Quinoprotein_ADH-like_sf"/>
</dbReference>
<comment type="caution">
    <text evidence="1">The sequence shown here is derived from an EMBL/GenBank/DDBJ whole genome shotgun (WGS) entry which is preliminary data.</text>
</comment>
<proteinExistence type="predicted"/>
<dbReference type="RefSeq" id="WP_279580953.1">
    <property type="nucleotide sequence ID" value="NZ_WOTO01000021.1"/>
</dbReference>
<evidence type="ECO:0000313" key="2">
    <source>
        <dbReference type="Proteomes" id="UP001500618"/>
    </source>
</evidence>